<keyword evidence="1" id="KW-1133">Transmembrane helix</keyword>
<sequence>MFVEDAKHLQGFSELLVRAVQAVVPAVIPWEEAELRCLIVCFLANTMQFMALMIYLAIMQVMAVYGYLPVMLNG</sequence>
<organism evidence="2 3">
    <name type="scientific">Legionella antarctica</name>
    <dbReference type="NCBI Taxonomy" id="2708020"/>
    <lineage>
        <taxon>Bacteria</taxon>
        <taxon>Pseudomonadati</taxon>
        <taxon>Pseudomonadota</taxon>
        <taxon>Gammaproteobacteria</taxon>
        <taxon>Legionellales</taxon>
        <taxon>Legionellaceae</taxon>
        <taxon>Legionella</taxon>
    </lineage>
</organism>
<dbReference type="KEGG" id="lant:TUM19329_16910"/>
<proteinExistence type="predicted"/>
<accession>A0A6F8T5A1</accession>
<keyword evidence="3" id="KW-1185">Reference proteome</keyword>
<gene>
    <name evidence="2" type="ORF">TUM19329_16910</name>
</gene>
<dbReference type="AlphaFoldDB" id="A0A6F8T5A1"/>
<evidence type="ECO:0000313" key="2">
    <source>
        <dbReference type="EMBL" id="BCA95330.1"/>
    </source>
</evidence>
<dbReference type="EMBL" id="AP022839">
    <property type="protein sequence ID" value="BCA95330.1"/>
    <property type="molecule type" value="Genomic_DNA"/>
</dbReference>
<dbReference type="Proteomes" id="UP000502894">
    <property type="component" value="Chromosome"/>
</dbReference>
<protein>
    <submittedName>
        <fullName evidence="2">Uncharacterized protein</fullName>
    </submittedName>
</protein>
<feature type="transmembrane region" description="Helical" evidence="1">
    <location>
        <begin position="49"/>
        <end position="68"/>
    </location>
</feature>
<evidence type="ECO:0000313" key="3">
    <source>
        <dbReference type="Proteomes" id="UP000502894"/>
    </source>
</evidence>
<reference evidence="2" key="1">
    <citation type="journal article" date="2020" name="Microbiol. Resour. Announc.">
        <title>Complete Genome Sequence of Novel Psychrotolerant Legionella Strain TUM19329, Isolated from Antarctic Lake Sediment.</title>
        <authorList>
            <person name="Shimada S."/>
            <person name="Nakai R."/>
            <person name="Aoki K."/>
            <person name="Shimoeda N."/>
            <person name="Ohno G."/>
            <person name="Miyazaki Y."/>
            <person name="Kudoh S."/>
            <person name="Imura S."/>
            <person name="Watanabe K."/>
            <person name="Ishii Y."/>
            <person name="Tateda K."/>
        </authorList>
    </citation>
    <scope>NUCLEOTIDE SEQUENCE [LARGE SCALE GENOMIC DNA]</scope>
    <source>
        <strain evidence="2">TUM19329</strain>
    </source>
</reference>
<name>A0A6F8T5A1_9GAMM</name>
<keyword evidence="1" id="KW-0472">Membrane</keyword>
<evidence type="ECO:0000256" key="1">
    <source>
        <dbReference type="SAM" id="Phobius"/>
    </source>
</evidence>
<keyword evidence="1" id="KW-0812">Transmembrane</keyword>